<feature type="binding site" evidence="6">
    <location>
        <position position="101"/>
    </location>
    <ligand>
        <name>Mg(2+)</name>
        <dbReference type="ChEBI" id="CHEBI:18420"/>
    </ligand>
</feature>
<protein>
    <recommendedName>
        <fullName evidence="6">Ribonuclease VapC</fullName>
        <shortName evidence="6">RNase VapC</shortName>
        <ecNumber evidence="6">3.1.-.-</ecNumber>
    </recommendedName>
    <alternativeName>
        <fullName evidence="6">Toxin VapC</fullName>
    </alternativeName>
</protein>
<dbReference type="EC" id="3.1.-.-" evidence="6"/>
<dbReference type="Proteomes" id="UP001589788">
    <property type="component" value="Unassembled WGS sequence"/>
</dbReference>
<keyword evidence="2 6" id="KW-0540">Nuclease</keyword>
<feature type="binding site" evidence="6">
    <location>
        <position position="8"/>
    </location>
    <ligand>
        <name>Mg(2+)</name>
        <dbReference type="ChEBI" id="CHEBI:18420"/>
    </ligand>
</feature>
<keyword evidence="1 6" id="KW-1277">Toxin-antitoxin system</keyword>
<keyword evidence="5 6" id="KW-0460">Magnesium</keyword>
<evidence type="ECO:0000256" key="2">
    <source>
        <dbReference type="ARBA" id="ARBA00022722"/>
    </source>
</evidence>
<comment type="cofactor">
    <cofactor evidence="6">
        <name>Mg(2+)</name>
        <dbReference type="ChEBI" id="CHEBI:18420"/>
    </cofactor>
</comment>
<dbReference type="SUPFAM" id="SSF88723">
    <property type="entry name" value="PIN domain-like"/>
    <property type="match status" value="1"/>
</dbReference>
<keyword evidence="9" id="KW-1185">Reference proteome</keyword>
<dbReference type="EMBL" id="JBHLYQ010000089">
    <property type="protein sequence ID" value="MFC0082316.1"/>
    <property type="molecule type" value="Genomic_DNA"/>
</dbReference>
<dbReference type="Gene3D" id="3.40.50.1010">
    <property type="entry name" value="5'-nuclease"/>
    <property type="match status" value="1"/>
</dbReference>
<sequence length="139" mass="14907">MPDRVVLDAHAVLAFLAEEPGWSEVEEVLRTGEPWMTLVNLGEVASILERTAGAAAAEEVWANLRAEHRPEGGGVRWVDLDDTLVRRAASIKARGGLSYADAFAAGAASVLDCPVLTGDPEFQVAEELGVRVRWLGRSA</sequence>
<accession>A0ABV6C682</accession>
<evidence type="ECO:0000256" key="3">
    <source>
        <dbReference type="ARBA" id="ARBA00022723"/>
    </source>
</evidence>
<feature type="domain" description="PIN" evidence="7">
    <location>
        <begin position="5"/>
        <end position="125"/>
    </location>
</feature>
<evidence type="ECO:0000256" key="1">
    <source>
        <dbReference type="ARBA" id="ARBA00022649"/>
    </source>
</evidence>
<comment type="similarity">
    <text evidence="6">Belongs to the PINc/VapC protein family.</text>
</comment>
<dbReference type="HAMAP" id="MF_00265">
    <property type="entry name" value="VapC_Nob1"/>
    <property type="match status" value="1"/>
</dbReference>
<evidence type="ECO:0000256" key="5">
    <source>
        <dbReference type="ARBA" id="ARBA00022842"/>
    </source>
</evidence>
<keyword evidence="4 6" id="KW-0378">Hydrolase</keyword>
<organism evidence="8 9">
    <name type="scientific">Aciditerrimonas ferrireducens</name>
    <dbReference type="NCBI Taxonomy" id="667306"/>
    <lineage>
        <taxon>Bacteria</taxon>
        <taxon>Bacillati</taxon>
        <taxon>Actinomycetota</taxon>
        <taxon>Acidimicrobiia</taxon>
        <taxon>Acidimicrobiales</taxon>
        <taxon>Acidimicrobiaceae</taxon>
        <taxon>Aciditerrimonas</taxon>
    </lineage>
</organism>
<dbReference type="InterPro" id="IPR029060">
    <property type="entry name" value="PIN-like_dom_sf"/>
</dbReference>
<evidence type="ECO:0000259" key="7">
    <source>
        <dbReference type="Pfam" id="PF01850"/>
    </source>
</evidence>
<dbReference type="RefSeq" id="WP_377789861.1">
    <property type="nucleotide sequence ID" value="NZ_JBHLYQ010000089.1"/>
</dbReference>
<comment type="function">
    <text evidence="6">Toxic component of a toxin-antitoxin (TA) system. An RNase.</text>
</comment>
<proteinExistence type="inferred from homology"/>
<keyword evidence="3 6" id="KW-0479">Metal-binding</keyword>
<dbReference type="InterPro" id="IPR002716">
    <property type="entry name" value="PIN_dom"/>
</dbReference>
<evidence type="ECO:0000313" key="8">
    <source>
        <dbReference type="EMBL" id="MFC0082316.1"/>
    </source>
</evidence>
<evidence type="ECO:0000313" key="9">
    <source>
        <dbReference type="Proteomes" id="UP001589788"/>
    </source>
</evidence>
<evidence type="ECO:0000256" key="4">
    <source>
        <dbReference type="ARBA" id="ARBA00022801"/>
    </source>
</evidence>
<keyword evidence="6" id="KW-0800">Toxin</keyword>
<comment type="caution">
    <text evidence="8">The sequence shown here is derived from an EMBL/GenBank/DDBJ whole genome shotgun (WGS) entry which is preliminary data.</text>
</comment>
<name>A0ABV6C682_9ACTN</name>
<dbReference type="InterPro" id="IPR022907">
    <property type="entry name" value="VapC_family"/>
</dbReference>
<evidence type="ECO:0000256" key="6">
    <source>
        <dbReference type="HAMAP-Rule" id="MF_00265"/>
    </source>
</evidence>
<dbReference type="Pfam" id="PF01850">
    <property type="entry name" value="PIN"/>
    <property type="match status" value="1"/>
</dbReference>
<reference evidence="8 9" key="1">
    <citation type="submission" date="2024-09" db="EMBL/GenBank/DDBJ databases">
        <authorList>
            <person name="Sun Q."/>
            <person name="Mori K."/>
        </authorList>
    </citation>
    <scope>NUCLEOTIDE SEQUENCE [LARGE SCALE GENOMIC DNA]</scope>
    <source>
        <strain evidence="8 9">JCM 15389</strain>
    </source>
</reference>
<gene>
    <name evidence="6" type="primary">vapC</name>
    <name evidence="8" type="ORF">ACFFRE_09190</name>
</gene>